<feature type="domain" description="Translation elongation factor EF1B beta/delta subunit guanine nucleotide exchange" evidence="1">
    <location>
        <begin position="1"/>
        <end position="27"/>
    </location>
</feature>
<gene>
    <name evidence="2" type="ORF">BFJ69_g16421</name>
</gene>
<comment type="caution">
    <text evidence="2">The sequence shown here is derived from an EMBL/GenBank/DDBJ whole genome shotgun (WGS) entry which is preliminary data.</text>
</comment>
<dbReference type="EMBL" id="MRCX01000451">
    <property type="protein sequence ID" value="RKK65280.1"/>
    <property type="molecule type" value="Genomic_DNA"/>
</dbReference>
<dbReference type="Pfam" id="PF00736">
    <property type="entry name" value="EF1_GNE"/>
    <property type="match status" value="1"/>
</dbReference>
<dbReference type="InterPro" id="IPR014717">
    <property type="entry name" value="Transl_elong_EF1B/ribsomal_bS6"/>
</dbReference>
<dbReference type="AlphaFoldDB" id="A0A420MB72"/>
<dbReference type="GO" id="GO:0003746">
    <property type="term" value="F:translation elongation factor activity"/>
    <property type="evidence" value="ECO:0007669"/>
    <property type="project" value="InterPro"/>
</dbReference>
<proteinExistence type="predicted"/>
<evidence type="ECO:0000259" key="1">
    <source>
        <dbReference type="Pfam" id="PF00736"/>
    </source>
</evidence>
<sequence length="31" mass="3243">MKALEDAVRVIQKDSLTWGGSKLVPVGVTSG</sequence>
<dbReference type="Gene3D" id="3.30.70.60">
    <property type="match status" value="1"/>
</dbReference>
<dbReference type="Proteomes" id="UP000285084">
    <property type="component" value="Unassembled WGS sequence"/>
</dbReference>
<accession>A0A420MB72</accession>
<organism evidence="2 3">
    <name type="scientific">Fusarium oxysporum</name>
    <name type="common">Fusarium vascular wilt</name>
    <dbReference type="NCBI Taxonomy" id="5507"/>
    <lineage>
        <taxon>Eukaryota</taxon>
        <taxon>Fungi</taxon>
        <taxon>Dikarya</taxon>
        <taxon>Ascomycota</taxon>
        <taxon>Pezizomycotina</taxon>
        <taxon>Sordariomycetes</taxon>
        <taxon>Hypocreomycetidae</taxon>
        <taxon>Hypocreales</taxon>
        <taxon>Nectriaceae</taxon>
        <taxon>Fusarium</taxon>
        <taxon>Fusarium oxysporum species complex</taxon>
    </lineage>
</organism>
<reference evidence="2 3" key="1">
    <citation type="journal article" date="2018" name="Sci. Rep.">
        <title>Characterisation of pathogen-specific regions and novel effector candidates in Fusarium oxysporum f. sp. cepae.</title>
        <authorList>
            <person name="Armitage A.D."/>
            <person name="Taylor A."/>
            <person name="Sobczyk M.K."/>
            <person name="Baxter L."/>
            <person name="Greenfield B.P."/>
            <person name="Bates H.J."/>
            <person name="Wilson F."/>
            <person name="Jackson A.C."/>
            <person name="Ott S."/>
            <person name="Harrison R.J."/>
            <person name="Clarkson J.P."/>
        </authorList>
    </citation>
    <scope>NUCLEOTIDE SEQUENCE [LARGE SCALE GENOMIC DNA]</scope>
    <source>
        <strain evidence="2 3">Fo_A13</strain>
    </source>
</reference>
<protein>
    <recommendedName>
        <fullName evidence="1">Translation elongation factor EF1B beta/delta subunit guanine nucleotide exchange domain-containing protein</fullName>
    </recommendedName>
</protein>
<dbReference type="InterPro" id="IPR014038">
    <property type="entry name" value="EF1B_bsu/dsu_GNE"/>
</dbReference>
<evidence type="ECO:0000313" key="2">
    <source>
        <dbReference type="EMBL" id="RKK65280.1"/>
    </source>
</evidence>
<name>A0A420MB72_FUSOX</name>
<evidence type="ECO:0000313" key="3">
    <source>
        <dbReference type="Proteomes" id="UP000285084"/>
    </source>
</evidence>